<keyword evidence="1" id="KW-0732">Signal</keyword>
<dbReference type="EMBL" id="JAUYVH010000002">
    <property type="protein sequence ID" value="MDQ9170061.1"/>
    <property type="molecule type" value="Genomic_DNA"/>
</dbReference>
<comment type="caution">
    <text evidence="2">The sequence shown here is derived from an EMBL/GenBank/DDBJ whole genome shotgun (WGS) entry which is preliminary data.</text>
</comment>
<gene>
    <name evidence="2" type="ORF">Q8A64_06500</name>
</gene>
<organism evidence="2 3">
    <name type="scientific">Keguizhuia sedimenti</name>
    <dbReference type="NCBI Taxonomy" id="3064264"/>
    <lineage>
        <taxon>Bacteria</taxon>
        <taxon>Pseudomonadati</taxon>
        <taxon>Pseudomonadota</taxon>
        <taxon>Betaproteobacteria</taxon>
        <taxon>Burkholderiales</taxon>
        <taxon>Oxalobacteraceae</taxon>
        <taxon>Keguizhuia</taxon>
    </lineage>
</organism>
<proteinExistence type="predicted"/>
<name>A0ABU1BPX8_9BURK</name>
<evidence type="ECO:0000313" key="3">
    <source>
        <dbReference type="Proteomes" id="UP001225596"/>
    </source>
</evidence>
<feature type="chain" id="PRO_5045999495" evidence="1">
    <location>
        <begin position="24"/>
        <end position="115"/>
    </location>
</feature>
<sequence length="115" mass="12306">MKSLFKLVLAGSLLASATPFVSADEAHHVAASAQASSASVAAGMSEGEVKKVDKENGKITIRHGELKNLDMPPMTMVFRVKDKALLEQVKQGDRINFVAEKVDGKLTVMQLTPAQ</sequence>
<keyword evidence="3" id="KW-1185">Reference proteome</keyword>
<dbReference type="Gene3D" id="2.40.50.320">
    <property type="entry name" value="Copper binding periplasmic protein CusF"/>
    <property type="match status" value="1"/>
</dbReference>
<dbReference type="RefSeq" id="WP_338435977.1">
    <property type="nucleotide sequence ID" value="NZ_JAUYVH010000002.1"/>
</dbReference>
<dbReference type="InterPro" id="IPR021647">
    <property type="entry name" value="CusF_Ec"/>
</dbReference>
<evidence type="ECO:0000256" key="1">
    <source>
        <dbReference type="SAM" id="SignalP"/>
    </source>
</evidence>
<accession>A0ABU1BPX8</accession>
<protein>
    <submittedName>
        <fullName evidence="2">Copper-binding protein</fullName>
    </submittedName>
</protein>
<dbReference type="Proteomes" id="UP001225596">
    <property type="component" value="Unassembled WGS sequence"/>
</dbReference>
<reference evidence="2 3" key="1">
    <citation type="submission" date="2023-08" db="EMBL/GenBank/DDBJ databases">
        <title>Oxalobacteraceae gen .nov., isolated from river sludge outside the plant.</title>
        <authorList>
            <person name="Zhao S.Y."/>
        </authorList>
    </citation>
    <scope>NUCLEOTIDE SEQUENCE [LARGE SCALE GENOMIC DNA]</scope>
    <source>
        <strain evidence="2 3">R-40</strain>
    </source>
</reference>
<evidence type="ECO:0000313" key="2">
    <source>
        <dbReference type="EMBL" id="MDQ9170061.1"/>
    </source>
</evidence>
<feature type="signal peptide" evidence="1">
    <location>
        <begin position="1"/>
        <end position="23"/>
    </location>
</feature>
<dbReference type="Pfam" id="PF11604">
    <property type="entry name" value="CusF_Ec"/>
    <property type="match status" value="1"/>
</dbReference>
<dbReference type="InterPro" id="IPR042230">
    <property type="entry name" value="CusF_sf"/>
</dbReference>